<dbReference type="SUPFAM" id="SSF52540">
    <property type="entry name" value="P-loop containing nucleoside triphosphate hydrolases"/>
    <property type="match status" value="1"/>
</dbReference>
<dbReference type="InParanoid" id="A0A0R2FZU3"/>
<keyword evidence="9 11" id="KW-0057">Aromatic amino acid biosynthesis</keyword>
<dbReference type="RefSeq" id="WP_022791019.1">
    <property type="nucleotide sequence ID" value="NZ_ATUU01000001.1"/>
</dbReference>
<dbReference type="GO" id="GO:0009073">
    <property type="term" value="P:aromatic amino acid family biosynthetic process"/>
    <property type="evidence" value="ECO:0007669"/>
    <property type="project" value="UniProtKB-KW"/>
</dbReference>
<keyword evidence="13" id="KW-1185">Reference proteome</keyword>
<dbReference type="UniPathway" id="UPA00053">
    <property type="reaction ID" value="UER00088"/>
</dbReference>
<keyword evidence="11" id="KW-0479">Metal-binding</keyword>
<evidence type="ECO:0000256" key="11">
    <source>
        <dbReference type="HAMAP-Rule" id="MF_00109"/>
    </source>
</evidence>
<dbReference type="AlphaFoldDB" id="A0A0R2FZU3"/>
<dbReference type="GO" id="GO:0005524">
    <property type="term" value="F:ATP binding"/>
    <property type="evidence" value="ECO:0007669"/>
    <property type="project" value="UniProtKB-UniRule"/>
</dbReference>
<dbReference type="InterPro" id="IPR000623">
    <property type="entry name" value="Shikimate_kinase/TSH1"/>
</dbReference>
<evidence type="ECO:0000313" key="13">
    <source>
        <dbReference type="Proteomes" id="UP000051296"/>
    </source>
</evidence>
<reference evidence="12 13" key="1">
    <citation type="journal article" date="2015" name="Genome Announc.">
        <title>Expanding the biotechnology potential of lactobacilli through comparative genomics of 213 strains and associated genera.</title>
        <authorList>
            <person name="Sun Z."/>
            <person name="Harris H.M."/>
            <person name="McCann A."/>
            <person name="Guo C."/>
            <person name="Argimon S."/>
            <person name="Zhang W."/>
            <person name="Yang X."/>
            <person name="Jeffery I.B."/>
            <person name="Cooney J.C."/>
            <person name="Kagawa T.F."/>
            <person name="Liu W."/>
            <person name="Song Y."/>
            <person name="Salvetti E."/>
            <person name="Wrobel A."/>
            <person name="Rasinkangas P."/>
            <person name="Parkhill J."/>
            <person name="Rea M.C."/>
            <person name="O'Sullivan O."/>
            <person name="Ritari J."/>
            <person name="Douillard F.P."/>
            <person name="Paul Ross R."/>
            <person name="Yang R."/>
            <person name="Briner A.E."/>
            <person name="Felis G.E."/>
            <person name="de Vos W.M."/>
            <person name="Barrangou R."/>
            <person name="Klaenhammer T.R."/>
            <person name="Caufield P.W."/>
            <person name="Cui Y."/>
            <person name="Zhang H."/>
            <person name="O'Toole P.W."/>
        </authorList>
    </citation>
    <scope>NUCLEOTIDE SEQUENCE [LARGE SCALE GENOMIC DNA]</scope>
    <source>
        <strain evidence="12 13">DSM 20190</strain>
    </source>
</reference>
<dbReference type="OrthoDB" id="9800332at2"/>
<dbReference type="PANTHER" id="PTHR21087">
    <property type="entry name" value="SHIKIMATE KINASE"/>
    <property type="match status" value="1"/>
</dbReference>
<dbReference type="PATRIC" id="fig|1123500.6.peg.288"/>
<keyword evidence="7 11" id="KW-0418">Kinase</keyword>
<feature type="binding site" evidence="11">
    <location>
        <position position="120"/>
    </location>
    <ligand>
        <name>ATP</name>
        <dbReference type="ChEBI" id="CHEBI:30616"/>
    </ligand>
</feature>
<dbReference type="PROSITE" id="PS01128">
    <property type="entry name" value="SHIKIMATE_KINASE"/>
    <property type="match status" value="1"/>
</dbReference>
<comment type="caution">
    <text evidence="11">Lacks conserved residue(s) required for the propagation of feature annotation.</text>
</comment>
<sequence>MRENKTIILVGFMGAGKTSIGQALARRMNLPFVDTDQLIEDQQEQSIATIFAERGEQAFRTLEHEVLVKLTAFKGVIATGGGIVETAANRKLLAAHSAEVVFLTGTFAQTLAHLINDQTRPLVKERTLADLARLWAKRQPYYEAMATTTVNTNSLPVEDIAQALSQYLGTENQPVVLEKVLANQRLQRALTERMTLSQIPAEQASLAAIQTYLQQLQERGGGLNGC</sequence>
<name>A0A0R2FZU3_9LACO</name>
<dbReference type="CDD" id="cd00464">
    <property type="entry name" value="SK"/>
    <property type="match status" value="1"/>
</dbReference>
<dbReference type="GO" id="GO:0004765">
    <property type="term" value="F:shikimate kinase activity"/>
    <property type="evidence" value="ECO:0007669"/>
    <property type="project" value="UniProtKB-UniRule"/>
</dbReference>
<keyword evidence="4 11" id="KW-0028">Amino-acid biosynthesis</keyword>
<comment type="subcellular location">
    <subcellularLocation>
        <location evidence="11">Cytoplasm</location>
    </subcellularLocation>
</comment>
<dbReference type="InterPro" id="IPR023000">
    <property type="entry name" value="Shikimate_kinase_CS"/>
</dbReference>
<dbReference type="PRINTS" id="PR01100">
    <property type="entry name" value="SHIKIMTKNASE"/>
</dbReference>
<evidence type="ECO:0000313" key="12">
    <source>
        <dbReference type="EMBL" id="KRN33486.1"/>
    </source>
</evidence>
<gene>
    <name evidence="11" type="primary">aroK</name>
    <name evidence="12" type="ORF">IV68_GL000289</name>
</gene>
<dbReference type="GO" id="GO:0000287">
    <property type="term" value="F:magnesium ion binding"/>
    <property type="evidence" value="ECO:0007669"/>
    <property type="project" value="UniProtKB-UniRule"/>
</dbReference>
<dbReference type="EMBL" id="JQAX01000001">
    <property type="protein sequence ID" value="KRN33486.1"/>
    <property type="molecule type" value="Genomic_DNA"/>
</dbReference>
<comment type="catalytic activity">
    <reaction evidence="10 11">
        <text>shikimate + ATP = 3-phosphoshikimate + ADP + H(+)</text>
        <dbReference type="Rhea" id="RHEA:13121"/>
        <dbReference type="ChEBI" id="CHEBI:15378"/>
        <dbReference type="ChEBI" id="CHEBI:30616"/>
        <dbReference type="ChEBI" id="CHEBI:36208"/>
        <dbReference type="ChEBI" id="CHEBI:145989"/>
        <dbReference type="ChEBI" id="CHEBI:456216"/>
        <dbReference type="EC" id="2.7.1.71"/>
    </reaction>
</comment>
<comment type="pathway">
    <text evidence="1 11">Metabolic intermediate biosynthesis; chorismate biosynthesis; chorismate from D-erythrose 4-phosphate and phosphoenolpyruvate: step 5/7.</text>
</comment>
<evidence type="ECO:0000256" key="5">
    <source>
        <dbReference type="ARBA" id="ARBA00022679"/>
    </source>
</evidence>
<evidence type="ECO:0000256" key="9">
    <source>
        <dbReference type="ARBA" id="ARBA00023141"/>
    </source>
</evidence>
<dbReference type="Proteomes" id="UP000051296">
    <property type="component" value="Unassembled WGS sequence"/>
</dbReference>
<comment type="cofactor">
    <cofactor evidence="11">
        <name>Mg(2+)</name>
        <dbReference type="ChEBI" id="CHEBI:18420"/>
    </cofactor>
    <text evidence="11">Binds 1 Mg(2+) ion per subunit.</text>
</comment>
<keyword evidence="5 11" id="KW-0808">Transferase</keyword>
<dbReference type="eggNOG" id="COG0703">
    <property type="taxonomic scope" value="Bacteria"/>
</dbReference>
<dbReference type="HAMAP" id="MF_00109">
    <property type="entry name" value="Shikimate_kinase"/>
    <property type="match status" value="1"/>
</dbReference>
<organism evidence="12 13">
    <name type="scientific">Weissella halotolerans DSM 20190</name>
    <dbReference type="NCBI Taxonomy" id="1123500"/>
    <lineage>
        <taxon>Bacteria</taxon>
        <taxon>Bacillati</taxon>
        <taxon>Bacillota</taxon>
        <taxon>Bacilli</taxon>
        <taxon>Lactobacillales</taxon>
        <taxon>Lactobacillaceae</taxon>
        <taxon>Weissella</taxon>
    </lineage>
</organism>
<comment type="caution">
    <text evidence="12">The sequence shown here is derived from an EMBL/GenBank/DDBJ whole genome shotgun (WGS) entry which is preliminary data.</text>
</comment>
<accession>A0A0R2FZU3</accession>
<protein>
    <recommendedName>
        <fullName evidence="3 11">Shikimate kinase</fullName>
        <shortName evidence="11">SK</shortName>
        <ecNumber evidence="3 11">2.7.1.71</ecNumber>
    </recommendedName>
</protein>
<evidence type="ECO:0000256" key="8">
    <source>
        <dbReference type="ARBA" id="ARBA00022840"/>
    </source>
</evidence>
<dbReference type="FunCoup" id="A0A0R2FZU3">
    <property type="interactions" value="272"/>
</dbReference>
<dbReference type="InterPro" id="IPR027417">
    <property type="entry name" value="P-loop_NTPase"/>
</dbReference>
<dbReference type="GO" id="GO:0008652">
    <property type="term" value="P:amino acid biosynthetic process"/>
    <property type="evidence" value="ECO:0007669"/>
    <property type="project" value="UniProtKB-KW"/>
</dbReference>
<comment type="subunit">
    <text evidence="11">Monomer.</text>
</comment>
<dbReference type="Gene3D" id="3.40.50.300">
    <property type="entry name" value="P-loop containing nucleotide triphosphate hydrolases"/>
    <property type="match status" value="1"/>
</dbReference>
<feature type="binding site" evidence="11">
    <location>
        <position position="138"/>
    </location>
    <ligand>
        <name>substrate</name>
    </ligand>
</feature>
<evidence type="ECO:0000256" key="2">
    <source>
        <dbReference type="ARBA" id="ARBA00006997"/>
    </source>
</evidence>
<evidence type="ECO:0000256" key="1">
    <source>
        <dbReference type="ARBA" id="ARBA00004842"/>
    </source>
</evidence>
<dbReference type="GO" id="GO:0009423">
    <property type="term" value="P:chorismate biosynthetic process"/>
    <property type="evidence" value="ECO:0007669"/>
    <property type="project" value="UniProtKB-UniRule"/>
</dbReference>
<evidence type="ECO:0000256" key="6">
    <source>
        <dbReference type="ARBA" id="ARBA00022741"/>
    </source>
</evidence>
<keyword evidence="11" id="KW-0460">Magnesium</keyword>
<evidence type="ECO:0000256" key="3">
    <source>
        <dbReference type="ARBA" id="ARBA00012154"/>
    </source>
</evidence>
<dbReference type="STRING" id="1123500.GCA_000420365_00214"/>
<dbReference type="InterPro" id="IPR031322">
    <property type="entry name" value="Shikimate/glucono_kinase"/>
</dbReference>
<evidence type="ECO:0000256" key="4">
    <source>
        <dbReference type="ARBA" id="ARBA00022605"/>
    </source>
</evidence>
<keyword evidence="6 11" id="KW-0547">Nucleotide-binding</keyword>
<dbReference type="PANTHER" id="PTHR21087:SF16">
    <property type="entry name" value="SHIKIMATE KINASE 1, CHLOROPLASTIC"/>
    <property type="match status" value="1"/>
</dbReference>
<feature type="binding site" evidence="11">
    <location>
        <position position="81"/>
    </location>
    <ligand>
        <name>substrate</name>
    </ligand>
</feature>
<dbReference type="Pfam" id="PF01202">
    <property type="entry name" value="SKI"/>
    <property type="match status" value="1"/>
</dbReference>
<keyword evidence="11" id="KW-0963">Cytoplasm</keyword>
<dbReference type="GO" id="GO:0005829">
    <property type="term" value="C:cytosol"/>
    <property type="evidence" value="ECO:0007669"/>
    <property type="project" value="TreeGrafter"/>
</dbReference>
<comment type="similarity">
    <text evidence="2 11">Belongs to the shikimate kinase family.</text>
</comment>
<feature type="binding site" evidence="11">
    <location>
        <position position="18"/>
    </location>
    <ligand>
        <name>Mg(2+)</name>
        <dbReference type="ChEBI" id="CHEBI:18420"/>
    </ligand>
</feature>
<feature type="binding site" evidence="11">
    <location>
        <position position="60"/>
    </location>
    <ligand>
        <name>substrate</name>
    </ligand>
</feature>
<feature type="binding site" evidence="11">
    <location>
        <position position="36"/>
    </location>
    <ligand>
        <name>substrate</name>
    </ligand>
</feature>
<proteinExistence type="inferred from homology"/>
<dbReference type="EC" id="2.7.1.71" evidence="3 11"/>
<comment type="function">
    <text evidence="11">Catalyzes the specific phosphorylation of the 3-hydroxyl group of shikimic acid using ATP as a cosubstrate.</text>
</comment>
<keyword evidence="8 11" id="KW-0067">ATP-binding</keyword>
<feature type="binding site" evidence="11">
    <location>
        <begin position="14"/>
        <end position="19"/>
    </location>
    <ligand>
        <name>ATP</name>
        <dbReference type="ChEBI" id="CHEBI:30616"/>
    </ligand>
</feature>
<evidence type="ECO:0000256" key="7">
    <source>
        <dbReference type="ARBA" id="ARBA00022777"/>
    </source>
</evidence>
<evidence type="ECO:0000256" key="10">
    <source>
        <dbReference type="ARBA" id="ARBA00048567"/>
    </source>
</evidence>